<dbReference type="Proteomes" id="UP000799770">
    <property type="component" value="Unassembled WGS sequence"/>
</dbReference>
<evidence type="ECO:0000313" key="4">
    <source>
        <dbReference type="Proteomes" id="UP000799770"/>
    </source>
</evidence>
<accession>A0A6A5Z2D0</accession>
<evidence type="ECO:0000256" key="1">
    <source>
        <dbReference type="SAM" id="MobiDB-lite"/>
    </source>
</evidence>
<gene>
    <name evidence="3" type="ORF">BDV96DRAFT_601077</name>
</gene>
<keyword evidence="2" id="KW-0472">Membrane</keyword>
<organism evidence="3 4">
    <name type="scientific">Lophiotrema nucula</name>
    <dbReference type="NCBI Taxonomy" id="690887"/>
    <lineage>
        <taxon>Eukaryota</taxon>
        <taxon>Fungi</taxon>
        <taxon>Dikarya</taxon>
        <taxon>Ascomycota</taxon>
        <taxon>Pezizomycotina</taxon>
        <taxon>Dothideomycetes</taxon>
        <taxon>Pleosporomycetidae</taxon>
        <taxon>Pleosporales</taxon>
        <taxon>Lophiotremataceae</taxon>
        <taxon>Lophiotrema</taxon>
    </lineage>
</organism>
<proteinExistence type="predicted"/>
<sequence length="307" mass="33524">MLDNLAGDPRVVPDSNNWTSYWTYPEALNHEWILTWNNETLKTNQTETTGEMIIASRSLLNADRLGNFGGADVEVHVGDVIQPYWQGGENRSMSMSCIACSEGRANPDDQPGQGVFNACKNYTENSHQSEFFDTKDDLSPGTDYTIPSLSHTLALPNETVGLCVLMLGSPQGFGTMDYTIPFPVIEAPREPHYRFNKQAPTGTSDPSIQEPVTTILATATAAPSSKGDVKGIIAGTVVSVVAVVTFLAFAGFWFWRRRRSKMKPTSSESGSLAPAGRSQDIELTHRPVAEGEEVPPAYHEVVRGDAR</sequence>
<feature type="transmembrane region" description="Helical" evidence="2">
    <location>
        <begin position="232"/>
        <end position="255"/>
    </location>
</feature>
<keyword evidence="2" id="KW-0812">Transmembrane</keyword>
<keyword evidence="4" id="KW-1185">Reference proteome</keyword>
<dbReference type="AlphaFoldDB" id="A0A6A5Z2D0"/>
<feature type="compositionally biased region" description="Basic and acidic residues" evidence="1">
    <location>
        <begin position="279"/>
        <end position="289"/>
    </location>
</feature>
<evidence type="ECO:0000313" key="3">
    <source>
        <dbReference type="EMBL" id="KAF2113585.1"/>
    </source>
</evidence>
<feature type="region of interest" description="Disordered" evidence="1">
    <location>
        <begin position="263"/>
        <end position="307"/>
    </location>
</feature>
<evidence type="ECO:0000256" key="2">
    <source>
        <dbReference type="SAM" id="Phobius"/>
    </source>
</evidence>
<dbReference type="OrthoDB" id="3750325at2759"/>
<reference evidence="3" key="1">
    <citation type="journal article" date="2020" name="Stud. Mycol.">
        <title>101 Dothideomycetes genomes: a test case for predicting lifestyles and emergence of pathogens.</title>
        <authorList>
            <person name="Haridas S."/>
            <person name="Albert R."/>
            <person name="Binder M."/>
            <person name="Bloem J."/>
            <person name="Labutti K."/>
            <person name="Salamov A."/>
            <person name="Andreopoulos B."/>
            <person name="Baker S."/>
            <person name="Barry K."/>
            <person name="Bills G."/>
            <person name="Bluhm B."/>
            <person name="Cannon C."/>
            <person name="Castanera R."/>
            <person name="Culley D."/>
            <person name="Daum C."/>
            <person name="Ezra D."/>
            <person name="Gonzalez J."/>
            <person name="Henrissat B."/>
            <person name="Kuo A."/>
            <person name="Liang C."/>
            <person name="Lipzen A."/>
            <person name="Lutzoni F."/>
            <person name="Magnuson J."/>
            <person name="Mondo S."/>
            <person name="Nolan M."/>
            <person name="Ohm R."/>
            <person name="Pangilinan J."/>
            <person name="Park H.-J."/>
            <person name="Ramirez L."/>
            <person name="Alfaro M."/>
            <person name="Sun H."/>
            <person name="Tritt A."/>
            <person name="Yoshinaga Y."/>
            <person name="Zwiers L.-H."/>
            <person name="Turgeon B."/>
            <person name="Goodwin S."/>
            <person name="Spatafora J."/>
            <person name="Crous P."/>
            <person name="Grigoriev I."/>
        </authorList>
    </citation>
    <scope>NUCLEOTIDE SEQUENCE</scope>
    <source>
        <strain evidence="3">CBS 627.86</strain>
    </source>
</reference>
<dbReference type="EMBL" id="ML977327">
    <property type="protein sequence ID" value="KAF2113585.1"/>
    <property type="molecule type" value="Genomic_DNA"/>
</dbReference>
<keyword evidence="2" id="KW-1133">Transmembrane helix</keyword>
<protein>
    <submittedName>
        <fullName evidence="3">Uncharacterized protein</fullName>
    </submittedName>
</protein>
<name>A0A6A5Z2D0_9PLEO</name>